<dbReference type="InterPro" id="IPR037525">
    <property type="entry name" value="Velvet_dom"/>
</dbReference>
<dbReference type="InterPro" id="IPR038491">
    <property type="entry name" value="Velvet_dom_sf"/>
</dbReference>
<comment type="caution">
    <text evidence="6">The sequence shown here is derived from an EMBL/GenBank/DDBJ whole genome shotgun (WGS) entry which is preliminary data.</text>
</comment>
<dbReference type="Pfam" id="PF11754">
    <property type="entry name" value="Velvet"/>
    <property type="match status" value="1"/>
</dbReference>
<proteinExistence type="predicted"/>
<reference evidence="6" key="1">
    <citation type="submission" date="2022-07" db="EMBL/GenBank/DDBJ databases">
        <title>The genome of Lyophyllum shimeji provides insight into the initial evolution of ectomycorrhizal fungal genome.</title>
        <authorList>
            <person name="Kobayashi Y."/>
            <person name="Shibata T."/>
            <person name="Hirakawa H."/>
            <person name="Shigenobu S."/>
            <person name="Nishiyama T."/>
            <person name="Yamada A."/>
            <person name="Hasebe M."/>
            <person name="Kawaguchi M."/>
        </authorList>
    </citation>
    <scope>NUCLEOTIDE SEQUENCE</scope>
    <source>
        <strain evidence="6">AT787</strain>
    </source>
</reference>
<name>A0A9P3PJU8_LYOSH</name>
<evidence type="ECO:0000256" key="2">
    <source>
        <dbReference type="ARBA" id="ARBA00023015"/>
    </source>
</evidence>
<dbReference type="Proteomes" id="UP001063166">
    <property type="component" value="Unassembled WGS sequence"/>
</dbReference>
<evidence type="ECO:0000313" key="6">
    <source>
        <dbReference type="EMBL" id="GLB37545.1"/>
    </source>
</evidence>
<dbReference type="InterPro" id="IPR021740">
    <property type="entry name" value="Velvet"/>
</dbReference>
<dbReference type="EMBL" id="BRPK01000004">
    <property type="protein sequence ID" value="GLB37545.1"/>
    <property type="molecule type" value="Genomic_DNA"/>
</dbReference>
<protein>
    <submittedName>
        <fullName evidence="6">Velvet factor</fullName>
    </submittedName>
</protein>
<dbReference type="OrthoDB" id="5599552at2759"/>
<keyword evidence="4" id="KW-0539">Nucleus</keyword>
<keyword evidence="3" id="KW-0804">Transcription</keyword>
<gene>
    <name evidence="6" type="ORF">LshimejAT787_0405960</name>
</gene>
<evidence type="ECO:0000256" key="3">
    <source>
        <dbReference type="ARBA" id="ARBA00023163"/>
    </source>
</evidence>
<evidence type="ECO:0000256" key="1">
    <source>
        <dbReference type="ARBA" id="ARBA00004123"/>
    </source>
</evidence>
<comment type="subcellular location">
    <subcellularLocation>
        <location evidence="1">Nucleus</location>
    </subcellularLocation>
</comment>
<dbReference type="PANTHER" id="PTHR33572">
    <property type="entry name" value="SPORE DEVELOPMENT REGULATOR VOSA"/>
    <property type="match status" value="1"/>
</dbReference>
<accession>A0A9P3PJU8</accession>
<dbReference type="PANTHER" id="PTHR33572:SF3">
    <property type="entry name" value="VELVET COMPLEX SUBUNIT B"/>
    <property type="match status" value="1"/>
</dbReference>
<organism evidence="6 7">
    <name type="scientific">Lyophyllum shimeji</name>
    <name type="common">Hon-shimeji</name>
    <name type="synonym">Tricholoma shimeji</name>
    <dbReference type="NCBI Taxonomy" id="47721"/>
    <lineage>
        <taxon>Eukaryota</taxon>
        <taxon>Fungi</taxon>
        <taxon>Dikarya</taxon>
        <taxon>Basidiomycota</taxon>
        <taxon>Agaricomycotina</taxon>
        <taxon>Agaricomycetes</taxon>
        <taxon>Agaricomycetidae</taxon>
        <taxon>Agaricales</taxon>
        <taxon>Tricholomatineae</taxon>
        <taxon>Lyophyllaceae</taxon>
        <taxon>Lyophyllum</taxon>
    </lineage>
</organism>
<feature type="domain" description="Velvet" evidence="5">
    <location>
        <begin position="33"/>
        <end position="299"/>
    </location>
</feature>
<dbReference type="GO" id="GO:0005634">
    <property type="term" value="C:nucleus"/>
    <property type="evidence" value="ECO:0007669"/>
    <property type="project" value="UniProtKB-SubCell"/>
</dbReference>
<dbReference type="PROSITE" id="PS51821">
    <property type="entry name" value="VELVET"/>
    <property type="match status" value="1"/>
</dbReference>
<evidence type="ECO:0000313" key="7">
    <source>
        <dbReference type="Proteomes" id="UP001063166"/>
    </source>
</evidence>
<sequence>MDLSFGHRLNSVMDRQDRVIGQTLHFVSGQFAGQDIRVELQELQKAEIGRKYARVDRRPLDPPPVVLLRLFRVYDADTERQREEEILDHSHIGLTAIQNIGILCMVDLFPVPEPALCNPLLFSSSTKVPSVECSQDLRHHLERFTFFPLYPFSSHVPPGVPDIPCPLPPRQNLLCRAPSLPREDVVYRLGNHFITESSKLTAALVGEKYVEPVLVRYEGRKVLVFVFGDLAVQREGHFILRYRVFDVFSHISPGMCCPVQAELYGGPFQVYSSRDFPGLSASTELTKTLSKYCIRLVKRDVARLSQKRRKQDGDDEERAA</sequence>
<evidence type="ECO:0000259" key="5">
    <source>
        <dbReference type="PROSITE" id="PS51821"/>
    </source>
</evidence>
<keyword evidence="2" id="KW-0805">Transcription regulation</keyword>
<dbReference type="Gene3D" id="2.60.40.3960">
    <property type="entry name" value="Velvet domain"/>
    <property type="match status" value="1"/>
</dbReference>
<keyword evidence="7" id="KW-1185">Reference proteome</keyword>
<dbReference type="AlphaFoldDB" id="A0A9P3PJU8"/>
<evidence type="ECO:0000256" key="4">
    <source>
        <dbReference type="ARBA" id="ARBA00023242"/>
    </source>
</evidence>